<dbReference type="Gene3D" id="2.170.150.40">
    <property type="entry name" value="Domain of unknown function (DUF427)"/>
    <property type="match status" value="1"/>
</dbReference>
<dbReference type="Pfam" id="PF04248">
    <property type="entry name" value="NTP_transf_9"/>
    <property type="match status" value="1"/>
</dbReference>
<feature type="domain" description="DUF427" evidence="1">
    <location>
        <begin position="17"/>
        <end position="108"/>
    </location>
</feature>
<dbReference type="EMBL" id="CP040818">
    <property type="protein sequence ID" value="QDL91375.1"/>
    <property type="molecule type" value="Genomic_DNA"/>
</dbReference>
<proteinExistence type="predicted"/>
<accession>A0A5B8FSL3</accession>
<protein>
    <submittedName>
        <fullName evidence="2">DUF427 domain-containing protein</fullName>
    </submittedName>
</protein>
<dbReference type="RefSeq" id="WP_138575773.1">
    <property type="nucleotide sequence ID" value="NZ_CP040818.1"/>
</dbReference>
<gene>
    <name evidence="2" type="ORF">FDP22_05970</name>
</gene>
<dbReference type="Proteomes" id="UP000305888">
    <property type="component" value="Chromosome"/>
</dbReference>
<evidence type="ECO:0000313" key="2">
    <source>
        <dbReference type="EMBL" id="QDL91375.1"/>
    </source>
</evidence>
<reference evidence="2 3" key="1">
    <citation type="submission" date="2019-06" db="EMBL/GenBank/DDBJ databases">
        <title>Genome sequence of Rhodobacteraceae bacterium D4M1.</title>
        <authorList>
            <person name="Cao J."/>
        </authorList>
    </citation>
    <scope>NUCLEOTIDE SEQUENCE [LARGE SCALE GENOMIC DNA]</scope>
    <source>
        <strain evidence="2 3">D4M1</strain>
    </source>
</reference>
<dbReference type="KEGG" id="ppru:FDP22_05970"/>
<dbReference type="AlphaFoldDB" id="A0A5B8FSL3"/>
<dbReference type="PANTHER" id="PTHR34310:SF9">
    <property type="entry name" value="BLR5716 PROTEIN"/>
    <property type="match status" value="1"/>
</dbReference>
<dbReference type="OrthoDB" id="9815163at2"/>
<dbReference type="PANTHER" id="PTHR34310">
    <property type="entry name" value="DUF427 DOMAIN PROTEIN (AFU_ORTHOLOGUE AFUA_3G02220)"/>
    <property type="match status" value="1"/>
</dbReference>
<organism evidence="2 3">
    <name type="scientific">Paroceanicella profunda</name>
    <dbReference type="NCBI Taxonomy" id="2579971"/>
    <lineage>
        <taxon>Bacteria</taxon>
        <taxon>Pseudomonadati</taxon>
        <taxon>Pseudomonadota</taxon>
        <taxon>Alphaproteobacteria</taxon>
        <taxon>Rhodobacterales</taxon>
        <taxon>Paracoccaceae</taxon>
        <taxon>Paroceanicella</taxon>
    </lineage>
</organism>
<keyword evidence="3" id="KW-1185">Reference proteome</keyword>
<dbReference type="InterPro" id="IPR038694">
    <property type="entry name" value="DUF427_sf"/>
</dbReference>
<evidence type="ECO:0000313" key="3">
    <source>
        <dbReference type="Proteomes" id="UP000305888"/>
    </source>
</evidence>
<name>A0A5B8FSL3_9RHOB</name>
<dbReference type="InterPro" id="IPR007361">
    <property type="entry name" value="DUF427"/>
</dbReference>
<sequence>MITERKITIIRSPGTWVVRAGGAVIAETRDALQLIEGDYPPVTYFPREDAGMAFLEKSAHTTTCPWKGEATHYDIAARSGPIHNAAWSYEDPLPAAARVKGYIAFYPETATVEQV</sequence>
<evidence type="ECO:0000259" key="1">
    <source>
        <dbReference type="Pfam" id="PF04248"/>
    </source>
</evidence>